<accession>A0AAF5I1Y1</accession>
<evidence type="ECO:0000313" key="3">
    <source>
        <dbReference type="Proteomes" id="UP000035681"/>
    </source>
</evidence>
<evidence type="ECO:0000259" key="2">
    <source>
        <dbReference type="Pfam" id="PF00246"/>
    </source>
</evidence>
<dbReference type="InterPro" id="IPR000834">
    <property type="entry name" value="Peptidase_M14"/>
</dbReference>
<dbReference type="GO" id="GO:0008270">
    <property type="term" value="F:zinc ion binding"/>
    <property type="evidence" value="ECO:0007669"/>
    <property type="project" value="InterPro"/>
</dbReference>
<name>A0AAF5I1Y1_STRER</name>
<dbReference type="Gene3D" id="3.40.630.10">
    <property type="entry name" value="Zn peptidases"/>
    <property type="match status" value="1"/>
</dbReference>
<organism evidence="3 4">
    <name type="scientific">Strongyloides stercoralis</name>
    <name type="common">Threadworm</name>
    <dbReference type="NCBI Taxonomy" id="6248"/>
    <lineage>
        <taxon>Eukaryota</taxon>
        <taxon>Metazoa</taxon>
        <taxon>Ecdysozoa</taxon>
        <taxon>Nematoda</taxon>
        <taxon>Chromadorea</taxon>
        <taxon>Rhabditida</taxon>
        <taxon>Tylenchina</taxon>
        <taxon>Panagrolaimomorpha</taxon>
        <taxon>Strongyloidoidea</taxon>
        <taxon>Strongyloididae</taxon>
        <taxon>Strongyloides</taxon>
    </lineage>
</organism>
<sequence>MEALLVEIKGCCSTGAESKMDMSILEFVNEHEEKFPYKWNKIYNICISFPGISKECKLEVESYTDYLVKNKIEGFVTLHSYEGFILYPWGYQKKFYIDDRGNLHKLSEEIRNAIENIPGAD</sequence>
<reference evidence="4" key="1">
    <citation type="submission" date="2024-02" db="UniProtKB">
        <authorList>
            <consortium name="WormBaseParasite"/>
        </authorList>
    </citation>
    <scope>IDENTIFICATION</scope>
</reference>
<proteinExistence type="inferred from homology"/>
<keyword evidence="3" id="KW-1185">Reference proteome</keyword>
<dbReference type="Proteomes" id="UP000035681">
    <property type="component" value="Unplaced"/>
</dbReference>
<evidence type="ECO:0000313" key="4">
    <source>
        <dbReference type="WBParaSite" id="TCONS_00010252.p1"/>
    </source>
</evidence>
<dbReference type="AlphaFoldDB" id="A0AAF5I1Y1"/>
<protein>
    <submittedName>
        <fullName evidence="4">Peptidase_M14 domain-containing protein</fullName>
    </submittedName>
</protein>
<dbReference type="WBParaSite" id="TCONS_00010252.p1">
    <property type="protein sequence ID" value="TCONS_00010252.p1"/>
    <property type="gene ID" value="XLOC_007950"/>
</dbReference>
<dbReference type="SUPFAM" id="SSF53187">
    <property type="entry name" value="Zn-dependent exopeptidases"/>
    <property type="match status" value="1"/>
</dbReference>
<dbReference type="GO" id="GO:0006508">
    <property type="term" value="P:proteolysis"/>
    <property type="evidence" value="ECO:0007669"/>
    <property type="project" value="InterPro"/>
</dbReference>
<evidence type="ECO:0000256" key="1">
    <source>
        <dbReference type="ARBA" id="ARBA00005988"/>
    </source>
</evidence>
<feature type="domain" description="Peptidase M14" evidence="2">
    <location>
        <begin position="34"/>
        <end position="116"/>
    </location>
</feature>
<dbReference type="Pfam" id="PF00246">
    <property type="entry name" value="Peptidase_M14"/>
    <property type="match status" value="1"/>
</dbReference>
<dbReference type="GO" id="GO:0004181">
    <property type="term" value="F:metallocarboxypeptidase activity"/>
    <property type="evidence" value="ECO:0007669"/>
    <property type="project" value="InterPro"/>
</dbReference>
<comment type="similarity">
    <text evidence="1">Belongs to the peptidase M14 family.</text>
</comment>